<proteinExistence type="inferred from homology"/>
<sequence length="221" mass="25254">MKANTVAMDSVFRQQYDNTSIPIAIPVTDQEQQKQSSTRKKTAYQFSFRKLLGNGVIRLSDFIDKVHYTAHALTDSLIFVFEVILIVNVASHCNATTKEYIYLNRLAENYPALVIIGCPCNQFGHQENLIGEEILTSLKHIRPGNNFSPKFELTEKIEVNGANAHPLYNHLRLSLPFPSDRTLIYDMTVPGGFYTHPMRIVWMPVSRTDISWNFEKVCVSR</sequence>
<comment type="similarity">
    <text evidence="2 8">Belongs to the glutathione peroxidase family.</text>
</comment>
<dbReference type="Gene3D" id="3.40.30.10">
    <property type="entry name" value="Glutaredoxin"/>
    <property type="match status" value="1"/>
</dbReference>
<dbReference type="PANTHER" id="PTHR11592">
    <property type="entry name" value="GLUTATHIONE PEROXIDASE"/>
    <property type="match status" value="1"/>
</dbReference>
<evidence type="ECO:0000256" key="8">
    <source>
        <dbReference type="RuleBase" id="RU000499"/>
    </source>
</evidence>
<dbReference type="STRING" id="65357.A0A024GAM0"/>
<dbReference type="InParanoid" id="A0A024GAM0"/>
<evidence type="ECO:0000256" key="1">
    <source>
        <dbReference type="ARBA" id="ARBA00004613"/>
    </source>
</evidence>
<dbReference type="PRINTS" id="PR01011">
    <property type="entry name" value="GLUTPROXDASE"/>
</dbReference>
<keyword evidence="4 8" id="KW-0575">Peroxidase</keyword>
<evidence type="ECO:0000256" key="5">
    <source>
        <dbReference type="ARBA" id="ARBA00022729"/>
    </source>
</evidence>
<dbReference type="PANTHER" id="PTHR11592:SF88">
    <property type="entry name" value="GLUTATHIONE PEROXIDASE-RELATED"/>
    <property type="match status" value="1"/>
</dbReference>
<gene>
    <name evidence="9" type="ORF">BN9_043790</name>
</gene>
<dbReference type="PIRSF" id="PIRSF000303">
    <property type="entry name" value="Glutathion_perox"/>
    <property type="match status" value="1"/>
</dbReference>
<evidence type="ECO:0000256" key="2">
    <source>
        <dbReference type="ARBA" id="ARBA00006926"/>
    </source>
</evidence>
<keyword evidence="10" id="KW-1185">Reference proteome</keyword>
<dbReference type="EMBL" id="CAIX01000051">
    <property type="protein sequence ID" value="CCI43595.1"/>
    <property type="molecule type" value="Genomic_DNA"/>
</dbReference>
<dbReference type="SUPFAM" id="SSF52833">
    <property type="entry name" value="Thioredoxin-like"/>
    <property type="match status" value="1"/>
</dbReference>
<evidence type="ECO:0000256" key="4">
    <source>
        <dbReference type="ARBA" id="ARBA00022559"/>
    </source>
</evidence>
<dbReference type="AlphaFoldDB" id="A0A024GAM0"/>
<comment type="subcellular location">
    <subcellularLocation>
        <location evidence="1">Secreted</location>
    </subcellularLocation>
</comment>
<dbReference type="InterPro" id="IPR000889">
    <property type="entry name" value="Glutathione_peroxidase"/>
</dbReference>
<dbReference type="PROSITE" id="PS51355">
    <property type="entry name" value="GLUTATHIONE_PEROXID_3"/>
    <property type="match status" value="1"/>
</dbReference>
<dbReference type="Proteomes" id="UP000053237">
    <property type="component" value="Unassembled WGS sequence"/>
</dbReference>
<reference evidence="9 10" key="1">
    <citation type="submission" date="2012-05" db="EMBL/GenBank/DDBJ databases">
        <title>Recombination and specialization in a pathogen metapopulation.</title>
        <authorList>
            <person name="Gardiner A."/>
            <person name="Kemen E."/>
            <person name="Schultz-Larsen T."/>
            <person name="MacLean D."/>
            <person name="Van Oosterhout C."/>
            <person name="Jones J.D.G."/>
        </authorList>
    </citation>
    <scope>NUCLEOTIDE SEQUENCE [LARGE SCALE GENOMIC DNA]</scope>
    <source>
        <strain evidence="9 10">Ac Nc2</strain>
    </source>
</reference>
<evidence type="ECO:0000256" key="3">
    <source>
        <dbReference type="ARBA" id="ARBA00022525"/>
    </source>
</evidence>
<name>A0A024GAM0_9STRA</name>
<keyword evidence="6 8" id="KW-0560">Oxidoreductase</keyword>
<dbReference type="OrthoDB" id="446890at2759"/>
<accession>A0A024GAM0</accession>
<dbReference type="GO" id="GO:0006979">
    <property type="term" value="P:response to oxidative stress"/>
    <property type="evidence" value="ECO:0007669"/>
    <property type="project" value="InterPro"/>
</dbReference>
<protein>
    <recommendedName>
        <fullName evidence="8">Glutathione peroxidase</fullName>
    </recommendedName>
</protein>
<feature type="active site" evidence="7">
    <location>
        <position position="93"/>
    </location>
</feature>
<keyword evidence="3" id="KW-0964">Secreted</keyword>
<evidence type="ECO:0000313" key="10">
    <source>
        <dbReference type="Proteomes" id="UP000053237"/>
    </source>
</evidence>
<dbReference type="Pfam" id="PF00255">
    <property type="entry name" value="GSHPx"/>
    <property type="match status" value="1"/>
</dbReference>
<evidence type="ECO:0000313" key="9">
    <source>
        <dbReference type="EMBL" id="CCI43595.1"/>
    </source>
</evidence>
<evidence type="ECO:0000256" key="7">
    <source>
        <dbReference type="PIRSR" id="PIRSR000303-1"/>
    </source>
</evidence>
<organism evidence="9 10">
    <name type="scientific">Albugo candida</name>
    <dbReference type="NCBI Taxonomy" id="65357"/>
    <lineage>
        <taxon>Eukaryota</taxon>
        <taxon>Sar</taxon>
        <taxon>Stramenopiles</taxon>
        <taxon>Oomycota</taxon>
        <taxon>Peronosporomycetes</taxon>
        <taxon>Albuginales</taxon>
        <taxon>Albuginaceae</taxon>
        <taxon>Albugo</taxon>
    </lineage>
</organism>
<dbReference type="InterPro" id="IPR036249">
    <property type="entry name" value="Thioredoxin-like_sf"/>
</dbReference>
<keyword evidence="5" id="KW-0732">Signal</keyword>
<evidence type="ECO:0000256" key="6">
    <source>
        <dbReference type="ARBA" id="ARBA00023002"/>
    </source>
</evidence>
<dbReference type="GO" id="GO:0005576">
    <property type="term" value="C:extracellular region"/>
    <property type="evidence" value="ECO:0007669"/>
    <property type="project" value="UniProtKB-SubCell"/>
</dbReference>
<comment type="caution">
    <text evidence="9">The sequence shown here is derived from an EMBL/GenBank/DDBJ whole genome shotgun (WGS) entry which is preliminary data.</text>
</comment>
<dbReference type="GO" id="GO:0004602">
    <property type="term" value="F:glutathione peroxidase activity"/>
    <property type="evidence" value="ECO:0007669"/>
    <property type="project" value="TreeGrafter"/>
</dbReference>